<dbReference type="AlphaFoldDB" id="A0A645A563"/>
<organism evidence="1">
    <name type="scientific">bioreactor metagenome</name>
    <dbReference type="NCBI Taxonomy" id="1076179"/>
    <lineage>
        <taxon>unclassified sequences</taxon>
        <taxon>metagenomes</taxon>
        <taxon>ecological metagenomes</taxon>
    </lineage>
</organism>
<accession>A0A645A563</accession>
<protein>
    <submittedName>
        <fullName evidence="1">Uncharacterized protein</fullName>
    </submittedName>
</protein>
<dbReference type="AntiFam" id="ANF00217">
    <property type="entry name" value="Shadow ORF (opposite uvrB)"/>
</dbReference>
<comment type="caution">
    <text evidence="1">The sequence shown here is derived from an EMBL/GenBank/DDBJ whole genome shotgun (WGS) entry which is preliminary data.</text>
</comment>
<dbReference type="EMBL" id="VSSQ01011837">
    <property type="protein sequence ID" value="MPM47828.1"/>
    <property type="molecule type" value="Genomic_DNA"/>
</dbReference>
<gene>
    <name evidence="1" type="ORF">SDC9_94549</name>
</gene>
<sequence length="255" mass="27920">MRFVDKEERVLREKVEQRPGRVALFASVEIARIVLDAGAVTDLEQHLKIVFGAHPEPFGLKILALARKARAALLHLPLDHSGRLLDGVGARNVVLRREDADLLLPQQALARNGIDLVDPLYLVVKEGDAQRGVAVGGIYLHRLSPASEGPRDERDVVAFVVVLDEAQHEGAAFPALPLREAEDRVLVVLPLSESVDAGDARDDDDVAPLKQRLSRREAQFFDTLVDGGILFYIDVGGGDIGLRLVVIIVTDEIVY</sequence>
<reference evidence="1" key="1">
    <citation type="submission" date="2019-08" db="EMBL/GenBank/DDBJ databases">
        <authorList>
            <person name="Kucharzyk K."/>
            <person name="Murdoch R.W."/>
            <person name="Higgins S."/>
            <person name="Loffler F."/>
        </authorList>
    </citation>
    <scope>NUCLEOTIDE SEQUENCE</scope>
</reference>
<name>A0A645A563_9ZZZZ</name>
<proteinExistence type="predicted"/>
<evidence type="ECO:0000313" key="1">
    <source>
        <dbReference type="EMBL" id="MPM47828.1"/>
    </source>
</evidence>